<dbReference type="PIRSF" id="PIRSF001220">
    <property type="entry name" value="L-ASNase_gatD"/>
    <property type="match status" value="1"/>
</dbReference>
<accession>A0ABY7GKM5</accession>
<feature type="domain" description="L-asparaginase N-terminal" evidence="4">
    <location>
        <begin position="3"/>
        <end position="152"/>
    </location>
</feature>
<dbReference type="EMBL" id="CP113517">
    <property type="protein sequence ID" value="WAR45047.1"/>
    <property type="molecule type" value="Genomic_DNA"/>
</dbReference>
<protein>
    <submittedName>
        <fullName evidence="5">Asparaginase domain-containing protein</fullName>
        <ecNumber evidence="5">3.5.1.1</ecNumber>
    </submittedName>
</protein>
<dbReference type="PROSITE" id="PS00144">
    <property type="entry name" value="ASN_GLN_ASE_1"/>
    <property type="match status" value="1"/>
</dbReference>
<name>A0ABY7GKM5_9GAMM</name>
<evidence type="ECO:0000256" key="3">
    <source>
        <dbReference type="PROSITE-ProRule" id="PRU10100"/>
    </source>
</evidence>
<evidence type="ECO:0000313" key="6">
    <source>
        <dbReference type="Proteomes" id="UP001162780"/>
    </source>
</evidence>
<feature type="active site" evidence="2">
    <location>
        <position position="12"/>
    </location>
</feature>
<dbReference type="Gene3D" id="3.40.50.40">
    <property type="match status" value="1"/>
</dbReference>
<reference evidence="5" key="1">
    <citation type="submission" date="2022-11" db="EMBL/GenBank/DDBJ databases">
        <title>Methylomonas rapida sp. nov., Carotenoid-Producing Obligate Methanotrophs with High Growth Characteristics and Biotechnological Potential.</title>
        <authorList>
            <person name="Tikhonova E.N."/>
            <person name="Suleimanov R.Z."/>
            <person name="Miroshnikov K."/>
            <person name="Oshkin I.Y."/>
            <person name="Belova S.E."/>
            <person name="Danilova O.V."/>
            <person name="Ashikhmin A."/>
            <person name="Konopkin A."/>
            <person name="But S.Y."/>
            <person name="Khmelenina V.N."/>
            <person name="Kuznetsov N."/>
            <person name="Pimenov N.V."/>
            <person name="Dedysh S.N."/>
        </authorList>
    </citation>
    <scope>NUCLEOTIDE SEQUENCE</scope>
    <source>
        <strain evidence="5">MP1</strain>
    </source>
</reference>
<dbReference type="PANTHER" id="PTHR11707:SF28">
    <property type="entry name" value="60 KDA LYSOPHOSPHOLIPASE"/>
    <property type="match status" value="1"/>
</dbReference>
<comment type="similarity">
    <text evidence="1">Belongs to the asparaginase 1 family.</text>
</comment>
<dbReference type="InterPro" id="IPR037152">
    <property type="entry name" value="L-asparaginase_N_sf"/>
</dbReference>
<dbReference type="Gene3D" id="3.40.50.1170">
    <property type="entry name" value="L-asparaginase, N-terminal domain"/>
    <property type="match status" value="1"/>
</dbReference>
<dbReference type="PANTHER" id="PTHR11707">
    <property type="entry name" value="L-ASPARAGINASE"/>
    <property type="match status" value="1"/>
</dbReference>
<dbReference type="InterPro" id="IPR006034">
    <property type="entry name" value="Asparaginase/glutaminase-like"/>
</dbReference>
<dbReference type="Proteomes" id="UP001162780">
    <property type="component" value="Chromosome"/>
</dbReference>
<dbReference type="SUPFAM" id="SSF53774">
    <property type="entry name" value="Glutaminase/Asparaginase"/>
    <property type="match status" value="1"/>
</dbReference>
<dbReference type="InterPro" id="IPR027473">
    <property type="entry name" value="L-asparaginase_C"/>
</dbReference>
<feature type="active site" evidence="3">
    <location>
        <position position="90"/>
    </location>
</feature>
<dbReference type="PROSITE" id="PS51732">
    <property type="entry name" value="ASN_GLN_ASE_3"/>
    <property type="match status" value="1"/>
</dbReference>
<dbReference type="SMART" id="SM00870">
    <property type="entry name" value="Asparaginase"/>
    <property type="match status" value="1"/>
</dbReference>
<organism evidence="5 6">
    <name type="scientific">Methylomonas rapida</name>
    <dbReference type="NCBI Taxonomy" id="2963939"/>
    <lineage>
        <taxon>Bacteria</taxon>
        <taxon>Pseudomonadati</taxon>
        <taxon>Pseudomonadota</taxon>
        <taxon>Gammaproteobacteria</taxon>
        <taxon>Methylococcales</taxon>
        <taxon>Methylococcaceae</taxon>
        <taxon>Methylomonas</taxon>
    </lineage>
</organism>
<gene>
    <name evidence="5" type="ORF">NM686_000640</name>
</gene>
<dbReference type="RefSeq" id="WP_255190014.1">
    <property type="nucleotide sequence ID" value="NZ_CP113517.1"/>
</dbReference>
<keyword evidence="5" id="KW-0378">Hydrolase</keyword>
<evidence type="ECO:0000259" key="4">
    <source>
        <dbReference type="Pfam" id="PF00710"/>
    </source>
</evidence>
<keyword evidence="6" id="KW-1185">Reference proteome</keyword>
<dbReference type="InterPro" id="IPR027474">
    <property type="entry name" value="L-asparaginase_N"/>
</dbReference>
<dbReference type="PIRSF" id="PIRSF500176">
    <property type="entry name" value="L_ASNase"/>
    <property type="match status" value="1"/>
</dbReference>
<dbReference type="PROSITE" id="PS00917">
    <property type="entry name" value="ASN_GLN_ASE_2"/>
    <property type="match status" value="1"/>
</dbReference>
<evidence type="ECO:0000313" key="5">
    <source>
        <dbReference type="EMBL" id="WAR45047.1"/>
    </source>
</evidence>
<dbReference type="PRINTS" id="PR00139">
    <property type="entry name" value="ASNGLNASE"/>
</dbReference>
<evidence type="ECO:0000256" key="2">
    <source>
        <dbReference type="PROSITE-ProRule" id="PRU10099"/>
    </source>
</evidence>
<dbReference type="InterPro" id="IPR027475">
    <property type="entry name" value="Asparaginase/glutaminase_AS2"/>
</dbReference>
<dbReference type="InterPro" id="IPR036152">
    <property type="entry name" value="Asp/glu_Ase-like_sf"/>
</dbReference>
<proteinExistence type="inferred from homology"/>
<dbReference type="Pfam" id="PF00710">
    <property type="entry name" value="Asparaginase"/>
    <property type="match status" value="1"/>
</dbReference>
<dbReference type="EC" id="3.5.1.1" evidence="5"/>
<sequence length="336" mass="37419">MTNILLVFTGGTIGSQVENGTIDTRATAGFKLIQLFQQCHPAQARVRFKTLQPIQILSENLHPTFWQQVIAAIETEELADFDGIIVTHGTDTLAFTAAAFGVYFNHLKIPLLLVSSNLPLDNPEANGLKNFICAVDYILQKQEAGVFVPYQNPEQTMHVHIGTRLSSCLPLSGDFISVQSRAYLSYADGKFRQLHPLPPPEAPTHTLKNQFARILLLRPYPGMNYADYHLHGVDAVLHDLYHSGTACVSRQWGPQHSLIDFSQRCREANIPLYLAPSLQSDAAYSSTRDILSHGAKMIWNTSLETAYAKLALAFAHFNDSQTIDTFLEQDVAREKP</sequence>
<evidence type="ECO:0000256" key="1">
    <source>
        <dbReference type="ARBA" id="ARBA00010518"/>
    </source>
</evidence>
<dbReference type="InterPro" id="IPR020827">
    <property type="entry name" value="Asparaginase/glutaminase_AS1"/>
</dbReference>
<dbReference type="GO" id="GO:0004067">
    <property type="term" value="F:asparaginase activity"/>
    <property type="evidence" value="ECO:0007669"/>
    <property type="project" value="UniProtKB-EC"/>
</dbReference>